<dbReference type="EMBL" id="CP100595">
    <property type="protein sequence ID" value="UTJ06365.1"/>
    <property type="molecule type" value="Genomic_DNA"/>
</dbReference>
<dbReference type="InterPro" id="IPR030807">
    <property type="entry name" value="Methyltran_NanM"/>
</dbReference>
<reference evidence="1" key="1">
    <citation type="submission" date="2022-07" db="EMBL/GenBank/DDBJ databases">
        <title>Arcobacter roscoffensis sp. nov., a marine bacterium isolated from coastal seawater collected from Roscoff, France.</title>
        <authorList>
            <person name="Pascual J."/>
            <person name="Lepeaux C."/>
            <person name="Methner A."/>
            <person name="Overmann J."/>
        </authorList>
    </citation>
    <scope>NUCLEOTIDE SEQUENCE</scope>
    <source>
        <strain evidence="1">ARW1-2F2</strain>
    </source>
</reference>
<proteinExistence type="predicted"/>
<gene>
    <name evidence="1" type="ORF">NJU99_14100</name>
</gene>
<sequence length="353" mass="41116">MKSFDLSLMDLMFEDMSKQKEVYRPTTFWEEGSKVIVKEIKEQGVENFRSLKTTRGFFVPNYSYSEYYENENLYNETKVELKKATSDAKSNTRFDFLLSGKLQAFSDYRVLKGSNIESSPYTSKVSESNVGQPLEQFNFDNRNFSRSFLNYLLGLNFLKKHVDSSTIKNVMEIGGGFGTLGEILLGDERNDIFYINADIPPVSFVSSYYLKEVFGKENIADYGDLHKEEVLEIDKLKQSYKAVNLCSWQIEKLKGKIDLFVNFISFQEMEPDVVNNYCKYIRDLAPQFILLRNIQEGKKKRDEDTIYGVETPILGDDYDSFLPEYELKANDSEIFGFKTEDNFHSQLRLYVRK</sequence>
<evidence type="ECO:0000313" key="2">
    <source>
        <dbReference type="Proteomes" id="UP001060012"/>
    </source>
</evidence>
<keyword evidence="2" id="KW-1185">Reference proteome</keyword>
<dbReference type="RefSeq" id="WP_254576544.1">
    <property type="nucleotide sequence ID" value="NZ_CP100595.1"/>
</dbReference>
<name>A0ABY5E6H7_9BACT</name>
<organism evidence="1 2">
    <name type="scientific">Arcobacter roscoffensis</name>
    <dbReference type="NCBI Taxonomy" id="2961520"/>
    <lineage>
        <taxon>Bacteria</taxon>
        <taxon>Pseudomonadati</taxon>
        <taxon>Campylobacterota</taxon>
        <taxon>Epsilonproteobacteria</taxon>
        <taxon>Campylobacterales</taxon>
        <taxon>Arcobacteraceae</taxon>
        <taxon>Arcobacter</taxon>
    </lineage>
</organism>
<dbReference type="NCBIfam" id="TIGR04371">
    <property type="entry name" value="methyltran_NanM"/>
    <property type="match status" value="1"/>
</dbReference>
<evidence type="ECO:0000313" key="1">
    <source>
        <dbReference type="EMBL" id="UTJ06365.1"/>
    </source>
</evidence>
<dbReference type="Proteomes" id="UP001060012">
    <property type="component" value="Chromosome"/>
</dbReference>
<accession>A0ABY5E6H7</accession>
<protein>
    <submittedName>
        <fullName evidence="1">Sugar O-methyltransferase</fullName>
    </submittedName>
</protein>